<name>A0A3B0XAS2_9ZZZZ</name>
<evidence type="ECO:0000259" key="1">
    <source>
        <dbReference type="Pfam" id="PF13860"/>
    </source>
</evidence>
<dbReference type="PANTHER" id="PTHR47199:SF2">
    <property type="entry name" value="PHOTOSYSTEM II STABILITY_ASSEMBLY FACTOR HCF136, CHLOROPLASTIC"/>
    <property type="match status" value="1"/>
</dbReference>
<dbReference type="Pfam" id="PF13860">
    <property type="entry name" value="FlgD_ig"/>
    <property type="match status" value="1"/>
</dbReference>
<dbReference type="SUPFAM" id="SSF110296">
    <property type="entry name" value="Oligoxyloglucan reducing end-specific cellobiohydrolase"/>
    <property type="match status" value="1"/>
</dbReference>
<proteinExistence type="predicted"/>
<dbReference type="AlphaFoldDB" id="A0A3B0XAS2"/>
<dbReference type="InterPro" id="IPR015943">
    <property type="entry name" value="WD40/YVTN_repeat-like_dom_sf"/>
</dbReference>
<feature type="domain" description="FlgD/Vpr Ig-like" evidence="1">
    <location>
        <begin position="238"/>
        <end position="305"/>
    </location>
</feature>
<dbReference type="Gene3D" id="2.60.40.4070">
    <property type="match status" value="1"/>
</dbReference>
<sequence length="325" mass="36057">SINYAAYPPPRLIRYAQLKPVVLKTTDGGKTWSNMAANTAGLQCGEWGWKIQFINERSGFISLENFASAAILKTSDGGETWQRLDVKDSCGEIINKDLEGIGFINENQGWVGGWGNNFTGLMNCYTRDGGLTWQSQDHNAEIPHSDQRLRINRYRFIGNPVTAGYCSGQQVYKLQIGCSSKKAAFGEKSAFSSSRVSPRIEPAHSDEKVNKACFSASSKSNSIMNPHDFALEYAQRDDGKVEISYELPGNAENIFIGLWNQFAFYVKTLVHEKVQHPGRQRIIWDGSDDAGNDLANGVYICRLSADGLQGGSQMVTLARSFEDER</sequence>
<reference evidence="2" key="1">
    <citation type="submission" date="2018-06" db="EMBL/GenBank/DDBJ databases">
        <authorList>
            <person name="Zhirakovskaya E."/>
        </authorList>
    </citation>
    <scope>NUCLEOTIDE SEQUENCE</scope>
</reference>
<dbReference type="Gene3D" id="2.130.10.10">
    <property type="entry name" value="YVTN repeat-like/Quinoprotein amine dehydrogenase"/>
    <property type="match status" value="1"/>
</dbReference>
<dbReference type="PANTHER" id="PTHR47199">
    <property type="entry name" value="PHOTOSYSTEM II STABILITY/ASSEMBLY FACTOR HCF136, CHLOROPLASTIC"/>
    <property type="match status" value="1"/>
</dbReference>
<dbReference type="InterPro" id="IPR025965">
    <property type="entry name" value="FlgD/Vpr_Ig-like"/>
</dbReference>
<feature type="non-terminal residue" evidence="2">
    <location>
        <position position="1"/>
    </location>
</feature>
<protein>
    <recommendedName>
        <fullName evidence="1">FlgD/Vpr Ig-like domain-containing protein</fullName>
    </recommendedName>
</protein>
<evidence type="ECO:0000313" key="2">
    <source>
        <dbReference type="EMBL" id="VAW61690.1"/>
    </source>
</evidence>
<dbReference type="EMBL" id="UOFG01000153">
    <property type="protein sequence ID" value="VAW61690.1"/>
    <property type="molecule type" value="Genomic_DNA"/>
</dbReference>
<gene>
    <name evidence="2" type="ORF">MNBD_GAMMA11-1608</name>
</gene>
<accession>A0A3B0XAS2</accession>
<organism evidence="2">
    <name type="scientific">hydrothermal vent metagenome</name>
    <dbReference type="NCBI Taxonomy" id="652676"/>
    <lineage>
        <taxon>unclassified sequences</taxon>
        <taxon>metagenomes</taxon>
        <taxon>ecological metagenomes</taxon>
    </lineage>
</organism>